<feature type="domain" description="Protein EARLY FLOWERING 4" evidence="6">
    <location>
        <begin position="15"/>
        <end position="95"/>
    </location>
</feature>
<evidence type="ECO:0000256" key="1">
    <source>
        <dbReference type="ARBA" id="ARBA00004123"/>
    </source>
</evidence>
<comment type="subcellular location">
    <subcellularLocation>
        <location evidence="1">Nucleus</location>
    </subcellularLocation>
</comment>
<keyword evidence="3" id="KW-0090">Biological rhythms</keyword>
<dbReference type="GO" id="GO:0048511">
    <property type="term" value="P:rhythmic process"/>
    <property type="evidence" value="ECO:0007669"/>
    <property type="project" value="UniProtKB-KW"/>
</dbReference>
<accession>A0AAN7R1Z5</accession>
<reference evidence="7 8" key="1">
    <citation type="journal article" date="2023" name="Hortic Res">
        <title>Pangenome of water caltrop reveals structural variations and asymmetric subgenome divergence after allopolyploidization.</title>
        <authorList>
            <person name="Zhang X."/>
            <person name="Chen Y."/>
            <person name="Wang L."/>
            <person name="Yuan Y."/>
            <person name="Fang M."/>
            <person name="Shi L."/>
            <person name="Lu R."/>
            <person name="Comes H.P."/>
            <person name="Ma Y."/>
            <person name="Chen Y."/>
            <person name="Huang G."/>
            <person name="Zhou Y."/>
            <person name="Zheng Z."/>
            <person name="Qiu Y."/>
        </authorList>
    </citation>
    <scope>NUCLEOTIDE SEQUENCE [LARGE SCALE GENOMIC DNA]</scope>
    <source>
        <strain evidence="7">F231</strain>
    </source>
</reference>
<dbReference type="GO" id="GO:0009649">
    <property type="term" value="P:entrainment of circadian clock"/>
    <property type="evidence" value="ECO:0007669"/>
    <property type="project" value="TreeGrafter"/>
</dbReference>
<evidence type="ECO:0000256" key="3">
    <source>
        <dbReference type="ARBA" id="ARBA00023108"/>
    </source>
</evidence>
<dbReference type="EMBL" id="JAXQNO010000014">
    <property type="protein sequence ID" value="KAK4784336.1"/>
    <property type="molecule type" value="Genomic_DNA"/>
</dbReference>
<protein>
    <recommendedName>
        <fullName evidence="6">Protein EARLY FLOWERING 4 domain-containing protein</fullName>
    </recommendedName>
</protein>
<evidence type="ECO:0000256" key="5">
    <source>
        <dbReference type="SAM" id="MobiDB-lite"/>
    </source>
</evidence>
<dbReference type="GO" id="GO:0042753">
    <property type="term" value="P:positive regulation of circadian rhythm"/>
    <property type="evidence" value="ECO:0007669"/>
    <property type="project" value="InterPro"/>
</dbReference>
<dbReference type="InterPro" id="IPR009741">
    <property type="entry name" value="EARLY_FLOWERING_4_dom"/>
</dbReference>
<dbReference type="AlphaFoldDB" id="A0AAN7R1Z5"/>
<evidence type="ECO:0000256" key="2">
    <source>
        <dbReference type="ARBA" id="ARBA00009514"/>
    </source>
</evidence>
<evidence type="ECO:0000256" key="4">
    <source>
        <dbReference type="ARBA" id="ARBA00023242"/>
    </source>
</evidence>
<keyword evidence="8" id="KW-1185">Reference proteome</keyword>
<name>A0AAN7R1Z5_TRANT</name>
<keyword evidence="4" id="KW-0539">Nucleus</keyword>
<sequence>MKGDLSLSTNNGREVDATVPPTFLRSFLQVQDILDQNSLLINEINHNHKSRNPDNLSRNVGLIRLLNKNVRRAVDIYADLPTSMKRSVETTSQGESRSSEKPNPERPLSG</sequence>
<dbReference type="GO" id="GO:0005634">
    <property type="term" value="C:nucleus"/>
    <property type="evidence" value="ECO:0007669"/>
    <property type="project" value="UniProtKB-SubCell"/>
</dbReference>
<dbReference type="PANTHER" id="PTHR33469:SF16">
    <property type="entry name" value="PROTEIN ELF4-LIKE 4"/>
    <property type="match status" value="1"/>
</dbReference>
<evidence type="ECO:0000313" key="8">
    <source>
        <dbReference type="Proteomes" id="UP001346149"/>
    </source>
</evidence>
<gene>
    <name evidence="7" type="ORF">SAY86_018704</name>
</gene>
<dbReference type="Proteomes" id="UP001346149">
    <property type="component" value="Unassembled WGS sequence"/>
</dbReference>
<organism evidence="7 8">
    <name type="scientific">Trapa natans</name>
    <name type="common">Water chestnut</name>
    <dbReference type="NCBI Taxonomy" id="22666"/>
    <lineage>
        <taxon>Eukaryota</taxon>
        <taxon>Viridiplantae</taxon>
        <taxon>Streptophyta</taxon>
        <taxon>Embryophyta</taxon>
        <taxon>Tracheophyta</taxon>
        <taxon>Spermatophyta</taxon>
        <taxon>Magnoliopsida</taxon>
        <taxon>eudicotyledons</taxon>
        <taxon>Gunneridae</taxon>
        <taxon>Pentapetalae</taxon>
        <taxon>rosids</taxon>
        <taxon>malvids</taxon>
        <taxon>Myrtales</taxon>
        <taxon>Lythraceae</taxon>
        <taxon>Trapa</taxon>
    </lineage>
</organism>
<dbReference type="Pfam" id="PF07011">
    <property type="entry name" value="Elf4"/>
    <property type="match status" value="1"/>
</dbReference>
<dbReference type="PANTHER" id="PTHR33469">
    <property type="entry name" value="PROTEIN ELF4-LIKE 4"/>
    <property type="match status" value="1"/>
</dbReference>
<feature type="region of interest" description="Disordered" evidence="5">
    <location>
        <begin position="81"/>
        <end position="110"/>
    </location>
</feature>
<comment type="caution">
    <text evidence="7">The sequence shown here is derived from an EMBL/GenBank/DDBJ whole genome shotgun (WGS) entry which is preliminary data.</text>
</comment>
<evidence type="ECO:0000313" key="7">
    <source>
        <dbReference type="EMBL" id="KAK4784336.1"/>
    </source>
</evidence>
<evidence type="ECO:0000259" key="6">
    <source>
        <dbReference type="Pfam" id="PF07011"/>
    </source>
</evidence>
<comment type="similarity">
    <text evidence="2">Belongs to the EARLY FLOWERING 4 family.</text>
</comment>
<proteinExistence type="inferred from homology"/>
<dbReference type="InterPro" id="IPR040462">
    <property type="entry name" value="EARLY_FLOWERING_4"/>
</dbReference>